<evidence type="ECO:0000313" key="3">
    <source>
        <dbReference type="Proteomes" id="UP001392437"/>
    </source>
</evidence>
<sequence length="219" mass="23870">MRRVACVSYATGRLLSQPQSRHRKGHINALNSRYYSLVAHVSSTEETDATDEINSILVYVCDAVRSRAQAQDPGDEDPLAGHARPISTPDRWTSRGRATETAKTVKARIMIRIMTAMKYHRSLTAWSAGLCRVGSPTVATTLALGHREELMCAAVGHVSPAAACAWISCVQHAALIRDMVIMNLTGSPFVCANSLALILARFPDERVLNCPVLWQTSVG</sequence>
<comment type="caution">
    <text evidence="2">The sequence shown here is derived from an EMBL/GenBank/DDBJ whole genome shotgun (WGS) entry which is preliminary data.</text>
</comment>
<dbReference type="EMBL" id="JAQQWP010000010">
    <property type="protein sequence ID" value="KAK8097327.1"/>
    <property type="molecule type" value="Genomic_DNA"/>
</dbReference>
<keyword evidence="3" id="KW-1185">Reference proteome</keyword>
<protein>
    <submittedName>
        <fullName evidence="2">Uncharacterized protein</fullName>
    </submittedName>
</protein>
<evidence type="ECO:0000313" key="2">
    <source>
        <dbReference type="EMBL" id="KAK8097327.1"/>
    </source>
</evidence>
<organism evidence="2 3">
    <name type="scientific">Apiospora kogelbergensis</name>
    <dbReference type="NCBI Taxonomy" id="1337665"/>
    <lineage>
        <taxon>Eukaryota</taxon>
        <taxon>Fungi</taxon>
        <taxon>Dikarya</taxon>
        <taxon>Ascomycota</taxon>
        <taxon>Pezizomycotina</taxon>
        <taxon>Sordariomycetes</taxon>
        <taxon>Xylariomycetidae</taxon>
        <taxon>Amphisphaeriales</taxon>
        <taxon>Apiosporaceae</taxon>
        <taxon>Apiospora</taxon>
    </lineage>
</organism>
<dbReference type="AlphaFoldDB" id="A0AAW0QH15"/>
<proteinExistence type="predicted"/>
<evidence type="ECO:0000256" key="1">
    <source>
        <dbReference type="SAM" id="MobiDB-lite"/>
    </source>
</evidence>
<reference evidence="2 3" key="1">
    <citation type="submission" date="2023-01" db="EMBL/GenBank/DDBJ databases">
        <title>Analysis of 21 Apiospora genomes using comparative genomics revels a genus with tremendous synthesis potential of carbohydrate active enzymes and secondary metabolites.</title>
        <authorList>
            <person name="Sorensen T."/>
        </authorList>
    </citation>
    <scope>NUCLEOTIDE SEQUENCE [LARGE SCALE GENOMIC DNA]</scope>
    <source>
        <strain evidence="2 3">CBS 117206</strain>
    </source>
</reference>
<gene>
    <name evidence="2" type="ORF">PG999_013271</name>
</gene>
<name>A0AAW0QH15_9PEZI</name>
<dbReference type="Proteomes" id="UP001392437">
    <property type="component" value="Unassembled WGS sequence"/>
</dbReference>
<feature type="region of interest" description="Disordered" evidence="1">
    <location>
        <begin position="70"/>
        <end position="99"/>
    </location>
</feature>
<accession>A0AAW0QH15</accession>